<dbReference type="AlphaFoldDB" id="A0A814UD15"/>
<evidence type="ECO:0000256" key="6">
    <source>
        <dbReference type="ARBA" id="ARBA00023002"/>
    </source>
</evidence>
<name>A0A814UD15_ADIRI</name>
<evidence type="ECO:0000256" key="8">
    <source>
        <dbReference type="ARBA" id="ARBA00067474"/>
    </source>
</evidence>
<dbReference type="Proteomes" id="UP000663828">
    <property type="component" value="Unassembled WGS sequence"/>
</dbReference>
<dbReference type="PANTHER" id="PTHR10173:SF52">
    <property type="entry name" value="METHIONINE-R-SULFOXIDE REDUCTASE B1"/>
    <property type="match status" value="1"/>
</dbReference>
<dbReference type="OrthoDB" id="44061at2759"/>
<keyword evidence="4" id="KW-0479">Metal-binding</keyword>
<dbReference type="InterPro" id="IPR002579">
    <property type="entry name" value="Met_Sox_Rdtase_MsrB_dom"/>
</dbReference>
<dbReference type="NCBIfam" id="TIGR00357">
    <property type="entry name" value="peptide-methionine (R)-S-oxide reductase MsrB"/>
    <property type="match status" value="1"/>
</dbReference>
<evidence type="ECO:0000256" key="4">
    <source>
        <dbReference type="ARBA" id="ARBA00022723"/>
    </source>
</evidence>
<dbReference type="InterPro" id="IPR028427">
    <property type="entry name" value="Met_Sox_Rdtase_MsrB"/>
</dbReference>
<dbReference type="InterPro" id="IPR011057">
    <property type="entry name" value="Mss4-like_sf"/>
</dbReference>
<sequence>MSHMNNDVDDRCQHPDKCTKPMFTYCSHCRCFLCFTHLKQHHDMMKHDIAQMVTKADHERVLLEQRIHDIKQQQIVLNNFYEQEMKRLDEMHGFLVNISENKVDSHNIYSLMNNYEKNIKQFIAINHEDKAKSSFLNQIDQFLKQQIDLEEPDIDSNTNKSSLEQQNDIDSEDFSLSSKSLINLPNPVCPLSHVNAFGLSSELKIIGIPCELLKDCTTLTYGRCYYHLMTYHRLKPAVAKIIVRTISAYENQSIDPTSLDIFSKWAPDQILSQSRSLFIGCCPLTEENVYGIKPHHHTSVCAPRPPIHLYQHLLTFHRFKHKCALRLVSALIDQKPASTQIFHANEVIINTATKVYSFESLFRTIMKYYQLVVCICFILIKTSSQSSKRITHAIIHGEVRGNGSLPNADRNVHLVIELRLSRDDRPQAIARTKIRLYTNRTVSSFVFPFKLKYLLAKINPHNAYVLSARIRTGQNKLIYVGDLPVPVTERKENQAKYLVINVVETPSWYGNIDKLSLLAYKVTQLGGTEEAFSSELYTNKKTGTYNCAVCNSTLFSSKHKYNSGTGWPSFYQAAIEENVATDVDRKYGMTRTEVHCAKCKAHLGHVFDDGPQPTYMRYCINGVALQFYADKDQN</sequence>
<dbReference type="FunFam" id="2.170.150.20:FF:000001">
    <property type="entry name" value="Peptide methionine sulfoxide reductase MsrB"/>
    <property type="match status" value="1"/>
</dbReference>
<proteinExistence type="inferred from homology"/>
<gene>
    <name evidence="11" type="ORF">EDS130_LOCUS23913</name>
    <name evidence="10" type="ORF">XAT740_LOCUS18029</name>
</gene>
<keyword evidence="6" id="KW-0560">Oxidoreductase</keyword>
<evidence type="ECO:0000256" key="3">
    <source>
        <dbReference type="ARBA" id="ARBA00012499"/>
    </source>
</evidence>
<dbReference type="Proteomes" id="UP000663852">
    <property type="component" value="Unassembled WGS sequence"/>
</dbReference>
<dbReference type="GO" id="GO:0005737">
    <property type="term" value="C:cytoplasm"/>
    <property type="evidence" value="ECO:0007669"/>
    <property type="project" value="TreeGrafter"/>
</dbReference>
<comment type="caution">
    <text evidence="11">The sequence shown here is derived from an EMBL/GenBank/DDBJ whole genome shotgun (WGS) entry which is preliminary data.</text>
</comment>
<dbReference type="GO" id="GO:0006979">
    <property type="term" value="P:response to oxidative stress"/>
    <property type="evidence" value="ECO:0007669"/>
    <property type="project" value="InterPro"/>
</dbReference>
<dbReference type="GO" id="GO:0046872">
    <property type="term" value="F:metal ion binding"/>
    <property type="evidence" value="ECO:0007669"/>
    <property type="project" value="UniProtKB-KW"/>
</dbReference>
<reference evidence="11" key="1">
    <citation type="submission" date="2021-02" db="EMBL/GenBank/DDBJ databases">
        <authorList>
            <person name="Nowell W R."/>
        </authorList>
    </citation>
    <scope>NUCLEOTIDE SEQUENCE</scope>
</reference>
<dbReference type="InterPro" id="IPR039366">
    <property type="entry name" value="Pilotin"/>
</dbReference>
<evidence type="ECO:0000256" key="5">
    <source>
        <dbReference type="ARBA" id="ARBA00022833"/>
    </source>
</evidence>
<protein>
    <recommendedName>
        <fullName evidence="8">Peptide methionine sulfoxide reductase B1, chloroplastic</fullName>
        <ecNumber evidence="3">1.8.4.12</ecNumber>
    </recommendedName>
</protein>
<dbReference type="Gene3D" id="2.170.150.20">
    <property type="entry name" value="Peptide methionine sulfoxide reductase"/>
    <property type="match status" value="1"/>
</dbReference>
<evidence type="ECO:0000256" key="7">
    <source>
        <dbReference type="ARBA" id="ARBA00048488"/>
    </source>
</evidence>
<keyword evidence="5" id="KW-0862">Zinc</keyword>
<dbReference type="Pfam" id="PF01641">
    <property type="entry name" value="SelR"/>
    <property type="match status" value="1"/>
</dbReference>
<dbReference type="Pfam" id="PF09619">
    <property type="entry name" value="YscW"/>
    <property type="match status" value="1"/>
</dbReference>
<comment type="catalytic activity">
    <reaction evidence="7">
        <text>L-methionyl-[protein] + [thioredoxin]-disulfide + H2O = L-methionyl-(R)-S-oxide-[protein] + [thioredoxin]-dithiol</text>
        <dbReference type="Rhea" id="RHEA:24164"/>
        <dbReference type="Rhea" id="RHEA-COMP:10698"/>
        <dbReference type="Rhea" id="RHEA-COMP:10700"/>
        <dbReference type="Rhea" id="RHEA-COMP:12313"/>
        <dbReference type="Rhea" id="RHEA-COMP:12314"/>
        <dbReference type="ChEBI" id="CHEBI:15377"/>
        <dbReference type="ChEBI" id="CHEBI:16044"/>
        <dbReference type="ChEBI" id="CHEBI:29950"/>
        <dbReference type="ChEBI" id="CHEBI:45764"/>
        <dbReference type="ChEBI" id="CHEBI:50058"/>
        <dbReference type="EC" id="1.8.4.12"/>
    </reaction>
</comment>
<evidence type="ECO:0000313" key="10">
    <source>
        <dbReference type="EMBL" id="CAF1094704.1"/>
    </source>
</evidence>
<dbReference type="PROSITE" id="PS51790">
    <property type="entry name" value="MSRB"/>
    <property type="match status" value="1"/>
</dbReference>
<accession>A0A814UD15</accession>
<dbReference type="EMBL" id="CAJNOR010001191">
    <property type="protein sequence ID" value="CAF1094704.1"/>
    <property type="molecule type" value="Genomic_DNA"/>
</dbReference>
<dbReference type="EC" id="1.8.4.12" evidence="3"/>
<dbReference type="SUPFAM" id="SSF51316">
    <property type="entry name" value="Mss4-like"/>
    <property type="match status" value="1"/>
</dbReference>
<evidence type="ECO:0000259" key="9">
    <source>
        <dbReference type="PROSITE" id="PS51790"/>
    </source>
</evidence>
<dbReference type="EMBL" id="CAJNOJ010000133">
    <property type="protein sequence ID" value="CAF1175057.1"/>
    <property type="molecule type" value="Genomic_DNA"/>
</dbReference>
<evidence type="ECO:0000313" key="11">
    <source>
        <dbReference type="EMBL" id="CAF1175057.1"/>
    </source>
</evidence>
<comment type="cofactor">
    <cofactor evidence="1">
        <name>Zn(2+)</name>
        <dbReference type="ChEBI" id="CHEBI:29105"/>
    </cofactor>
</comment>
<evidence type="ECO:0000313" key="13">
    <source>
        <dbReference type="Proteomes" id="UP000663852"/>
    </source>
</evidence>
<dbReference type="GO" id="GO:0033743">
    <property type="term" value="F:peptide-methionine (R)-S-oxide reductase activity"/>
    <property type="evidence" value="ECO:0007669"/>
    <property type="project" value="UniProtKB-EC"/>
</dbReference>
<feature type="domain" description="MsrB" evidence="9">
    <location>
        <begin position="508"/>
        <end position="630"/>
    </location>
</feature>
<evidence type="ECO:0000313" key="12">
    <source>
        <dbReference type="Proteomes" id="UP000663828"/>
    </source>
</evidence>
<dbReference type="PANTHER" id="PTHR10173">
    <property type="entry name" value="METHIONINE SULFOXIDE REDUCTASE"/>
    <property type="match status" value="1"/>
</dbReference>
<keyword evidence="12" id="KW-1185">Reference proteome</keyword>
<comment type="similarity">
    <text evidence="2">Belongs to the MsrB Met sulfoxide reductase family.</text>
</comment>
<evidence type="ECO:0000256" key="2">
    <source>
        <dbReference type="ARBA" id="ARBA00007174"/>
    </source>
</evidence>
<evidence type="ECO:0000256" key="1">
    <source>
        <dbReference type="ARBA" id="ARBA00001947"/>
    </source>
</evidence>
<dbReference type="GO" id="GO:0030091">
    <property type="term" value="P:protein repair"/>
    <property type="evidence" value="ECO:0007669"/>
    <property type="project" value="InterPro"/>
</dbReference>
<organism evidence="11 13">
    <name type="scientific">Adineta ricciae</name>
    <name type="common">Rotifer</name>
    <dbReference type="NCBI Taxonomy" id="249248"/>
    <lineage>
        <taxon>Eukaryota</taxon>
        <taxon>Metazoa</taxon>
        <taxon>Spiralia</taxon>
        <taxon>Gnathifera</taxon>
        <taxon>Rotifera</taxon>
        <taxon>Eurotatoria</taxon>
        <taxon>Bdelloidea</taxon>
        <taxon>Adinetida</taxon>
        <taxon>Adinetidae</taxon>
        <taxon>Adineta</taxon>
    </lineage>
</organism>